<accession>A0A395RF82</accession>
<proteinExistence type="predicted"/>
<comment type="caution">
    <text evidence="3">The sequence shown here is derived from an EMBL/GenBank/DDBJ whole genome shotgun (WGS) entry which is preliminary data.</text>
</comment>
<protein>
    <submittedName>
        <fullName evidence="3">Uncharacterized protein</fullName>
    </submittedName>
</protein>
<feature type="chain" id="PRO_5017349202" evidence="2">
    <location>
        <begin position="19"/>
        <end position="429"/>
    </location>
</feature>
<feature type="compositionally biased region" description="Acidic residues" evidence="1">
    <location>
        <begin position="415"/>
        <end position="429"/>
    </location>
</feature>
<dbReference type="EMBL" id="PXOF01000266">
    <property type="protein sequence ID" value="RGP58784.1"/>
    <property type="molecule type" value="Genomic_DNA"/>
</dbReference>
<feature type="region of interest" description="Disordered" evidence="1">
    <location>
        <begin position="132"/>
        <end position="159"/>
    </location>
</feature>
<keyword evidence="2" id="KW-0732">Signal</keyword>
<feature type="region of interest" description="Disordered" evidence="1">
    <location>
        <begin position="409"/>
        <end position="429"/>
    </location>
</feature>
<evidence type="ECO:0000256" key="2">
    <source>
        <dbReference type="SAM" id="SignalP"/>
    </source>
</evidence>
<dbReference type="Proteomes" id="UP000266152">
    <property type="component" value="Unassembled WGS sequence"/>
</dbReference>
<organism evidence="3 4">
    <name type="scientific">Fusarium sporotrichioides</name>
    <dbReference type="NCBI Taxonomy" id="5514"/>
    <lineage>
        <taxon>Eukaryota</taxon>
        <taxon>Fungi</taxon>
        <taxon>Dikarya</taxon>
        <taxon>Ascomycota</taxon>
        <taxon>Pezizomycotina</taxon>
        <taxon>Sordariomycetes</taxon>
        <taxon>Hypocreomycetidae</taxon>
        <taxon>Hypocreales</taxon>
        <taxon>Nectriaceae</taxon>
        <taxon>Fusarium</taxon>
    </lineage>
</organism>
<reference evidence="3 4" key="1">
    <citation type="journal article" date="2018" name="PLoS Pathog.">
        <title>Evolution of structural diversity of trichothecenes, a family of toxins produced by plant pathogenic and entomopathogenic fungi.</title>
        <authorList>
            <person name="Proctor R.H."/>
            <person name="McCormick S.P."/>
            <person name="Kim H.S."/>
            <person name="Cardoza R.E."/>
            <person name="Stanley A.M."/>
            <person name="Lindo L."/>
            <person name="Kelly A."/>
            <person name="Brown D.W."/>
            <person name="Lee T."/>
            <person name="Vaughan M.M."/>
            <person name="Alexander N.J."/>
            <person name="Busman M."/>
            <person name="Gutierrez S."/>
        </authorList>
    </citation>
    <scope>NUCLEOTIDE SEQUENCE [LARGE SCALE GENOMIC DNA]</scope>
    <source>
        <strain evidence="3 4">NRRL 3299</strain>
    </source>
</reference>
<sequence>MHLALFLATIGAAGVAIATDDSDSRYSSCWADRGYLSPDALIAGNILVQNNTFEKGTFLAKNDCIYHRYQSTMVSLCNGNARNRTVNRGEVRRGIDQLVKDCNIDDAGFSGIHVVNNLTFAAFGVNGGKNIKVPSGANPPDIPGGKKRSGPDGKGFVPAPFIRSRYRPRVPKSSTENVLQARQDIDPCATMGYDGVYKENCRKKEGHVVVDGVCPSPIYRHECWSYCETRRAGYLGLESVPEGQAGTLNLPGIKAVLSESTEYSNTNGFSIGVEGVFKEMFGAGVSYEFSTSVTYGKTVQQDSKDINDKDYWRWVYFPKWLETCGVASRYDFAPGIPNPNGGMSTPTCGKNVEETVEDTCAFSPEIDPKTNQPIVFWAVLIWLTVYHLGYDDKNGNPLPIDQQHESYAKLCSSDPDGDSEQECAVQGEE</sequence>
<feature type="signal peptide" evidence="2">
    <location>
        <begin position="1"/>
        <end position="18"/>
    </location>
</feature>
<evidence type="ECO:0000313" key="3">
    <source>
        <dbReference type="EMBL" id="RGP58784.1"/>
    </source>
</evidence>
<name>A0A395RF82_FUSSP</name>
<evidence type="ECO:0000313" key="4">
    <source>
        <dbReference type="Proteomes" id="UP000266152"/>
    </source>
</evidence>
<evidence type="ECO:0000256" key="1">
    <source>
        <dbReference type="SAM" id="MobiDB-lite"/>
    </source>
</evidence>
<gene>
    <name evidence="3" type="ORF">FSPOR_11790</name>
</gene>
<dbReference type="AlphaFoldDB" id="A0A395RF82"/>
<keyword evidence="4" id="KW-1185">Reference proteome</keyword>